<dbReference type="AlphaFoldDB" id="A0A0Q0NGI0"/>
<comment type="caution">
    <text evidence="1">The sequence shown here is derived from an EMBL/GenBank/DDBJ whole genome shotgun (WGS) entry which is preliminary data.</text>
</comment>
<name>A0A0Q0NGI0_VIBMT</name>
<evidence type="ECO:0000313" key="3">
    <source>
        <dbReference type="Proteomes" id="UP000050491"/>
    </source>
</evidence>
<evidence type="ECO:0000313" key="2">
    <source>
        <dbReference type="EMBL" id="PAR19438.1"/>
    </source>
</evidence>
<organism evidence="1 3">
    <name type="scientific">Vibrio metoecus</name>
    <dbReference type="NCBI Taxonomy" id="1481663"/>
    <lineage>
        <taxon>Bacteria</taxon>
        <taxon>Pseudomonadati</taxon>
        <taxon>Pseudomonadota</taxon>
        <taxon>Gammaproteobacteria</taxon>
        <taxon>Vibrionales</taxon>
        <taxon>Vibrionaceae</taxon>
        <taxon>Vibrio</taxon>
    </lineage>
</organism>
<protein>
    <submittedName>
        <fullName evidence="1">Uncharacterized protein</fullName>
    </submittedName>
</protein>
<sequence length="61" mass="7010">MVGVYVTYRKVGANEFAHNDALKINYMYFPRGKLIFNLFFLLKSGISSAALCLHRDEIKPQ</sequence>
<dbReference type="PATRIC" id="fig|1481663.10.peg.2764"/>
<accession>A0A0Q0NGI0</accession>
<dbReference type="Proteomes" id="UP000050491">
    <property type="component" value="Unassembled WGS sequence"/>
</dbReference>
<reference evidence="4" key="3">
    <citation type="submission" date="2017-07" db="EMBL/GenBank/DDBJ databases">
        <authorList>
            <person name="Boucher Y."/>
            <person name="Orata F.D."/>
        </authorList>
    </citation>
    <scope>NUCLEOTIDE SEQUENCE [LARGE SCALE GENOMIC DNA]</scope>
    <source>
        <strain evidence="4">OYP9E10</strain>
    </source>
</reference>
<reference evidence="1 3" key="1">
    <citation type="journal article" date="2015" name="Genome Biol. Evol.">
        <title>The Dynamics of Genetic Interactions between Vibrio metoecus and Vibrio cholerae, Two Close Relatives Co-Occurring in the Environment.</title>
        <authorList>
            <person name="Orata F.D."/>
            <person name="Kirchberger P.C."/>
            <person name="Meheust R."/>
            <person name="Barlow E.J."/>
            <person name="Tarr C.L."/>
            <person name="Boucher Y."/>
        </authorList>
    </citation>
    <scope>NUCLEOTIDE SEQUENCE [LARGE SCALE GENOMIC DNA]</scope>
    <source>
        <strain evidence="1 3">YB5B04</strain>
    </source>
</reference>
<gene>
    <name evidence="2" type="ORF">CGU03_16800</name>
    <name evidence="1" type="ORF">XV92_10735</name>
</gene>
<proteinExistence type="predicted"/>
<dbReference type="EMBL" id="LBGP01000014">
    <property type="protein sequence ID" value="KQB00732.1"/>
    <property type="molecule type" value="Genomic_DNA"/>
</dbReference>
<evidence type="ECO:0000313" key="1">
    <source>
        <dbReference type="EMBL" id="KQB00732.1"/>
    </source>
</evidence>
<dbReference type="EMBL" id="NMSH01000041">
    <property type="protein sequence ID" value="PAR19438.1"/>
    <property type="molecule type" value="Genomic_DNA"/>
</dbReference>
<dbReference type="Proteomes" id="UP000216173">
    <property type="component" value="Unassembled WGS sequence"/>
</dbReference>
<reference evidence="2" key="2">
    <citation type="submission" date="2017-07" db="EMBL/GenBank/DDBJ databases">
        <authorList>
            <person name="Sun Z.S."/>
            <person name="Albrecht U."/>
            <person name="Echele G."/>
            <person name="Lee C.C."/>
        </authorList>
    </citation>
    <scope>NUCLEOTIDE SEQUENCE [LARGE SCALE GENOMIC DNA]</scope>
    <source>
        <strain evidence="2">OYP9E10</strain>
    </source>
</reference>
<evidence type="ECO:0000313" key="4">
    <source>
        <dbReference type="Proteomes" id="UP000216173"/>
    </source>
</evidence>